<dbReference type="AlphaFoldDB" id="A0A1G2H4D5"/>
<evidence type="ECO:0000259" key="1">
    <source>
        <dbReference type="Pfam" id="PF00535"/>
    </source>
</evidence>
<dbReference type="EMBL" id="MHOD01000032">
    <property type="protein sequence ID" value="OGZ57346.1"/>
    <property type="molecule type" value="Genomic_DNA"/>
</dbReference>
<dbReference type="Pfam" id="PF00535">
    <property type="entry name" value="Glycos_transf_2"/>
    <property type="match status" value="1"/>
</dbReference>
<evidence type="ECO:0000313" key="2">
    <source>
        <dbReference type="EMBL" id="OGZ57346.1"/>
    </source>
</evidence>
<comment type="caution">
    <text evidence="2">The sequence shown here is derived from an EMBL/GenBank/DDBJ whole genome shotgun (WGS) entry which is preliminary data.</text>
</comment>
<dbReference type="PANTHER" id="PTHR22916">
    <property type="entry name" value="GLYCOSYLTRANSFERASE"/>
    <property type="match status" value="1"/>
</dbReference>
<reference evidence="2 3" key="1">
    <citation type="journal article" date="2016" name="Nat. Commun.">
        <title>Thousands of microbial genomes shed light on interconnected biogeochemical processes in an aquifer system.</title>
        <authorList>
            <person name="Anantharaman K."/>
            <person name="Brown C.T."/>
            <person name="Hug L.A."/>
            <person name="Sharon I."/>
            <person name="Castelle C.J."/>
            <person name="Probst A.J."/>
            <person name="Thomas B.C."/>
            <person name="Singh A."/>
            <person name="Wilkins M.J."/>
            <person name="Karaoz U."/>
            <person name="Brodie E.L."/>
            <person name="Williams K.H."/>
            <person name="Hubbard S.S."/>
            <person name="Banfield J.F."/>
        </authorList>
    </citation>
    <scope>NUCLEOTIDE SEQUENCE [LARGE SCALE GENOMIC DNA]</scope>
</reference>
<dbReference type="CDD" id="cd00761">
    <property type="entry name" value="Glyco_tranf_GTA_type"/>
    <property type="match status" value="1"/>
</dbReference>
<dbReference type="PANTHER" id="PTHR22916:SF3">
    <property type="entry name" value="UDP-GLCNAC:BETAGAL BETA-1,3-N-ACETYLGLUCOSAMINYLTRANSFERASE-LIKE PROTEIN 1"/>
    <property type="match status" value="1"/>
</dbReference>
<dbReference type="InterPro" id="IPR029044">
    <property type="entry name" value="Nucleotide-diphossugar_trans"/>
</dbReference>
<protein>
    <recommendedName>
        <fullName evidence="1">Glycosyltransferase 2-like domain-containing protein</fullName>
    </recommendedName>
</protein>
<name>A0A1G2H4D5_9BACT</name>
<gene>
    <name evidence="2" type="ORF">A2827_03615</name>
</gene>
<evidence type="ECO:0000313" key="3">
    <source>
        <dbReference type="Proteomes" id="UP000177932"/>
    </source>
</evidence>
<organism evidence="2 3">
    <name type="scientific">Candidatus Spechtbacteria bacterium RIFCSPHIGHO2_01_FULL_43_30</name>
    <dbReference type="NCBI Taxonomy" id="1802158"/>
    <lineage>
        <taxon>Bacteria</taxon>
        <taxon>Candidatus Spechtiibacteriota</taxon>
    </lineage>
</organism>
<accession>A0A1G2H4D5</accession>
<dbReference type="SUPFAM" id="SSF53448">
    <property type="entry name" value="Nucleotide-diphospho-sugar transferases"/>
    <property type="match status" value="1"/>
</dbReference>
<sequence>MIPKVSIIIRAYNSEKIVGRAIESAIYQDFPKNKFEIIAVNDGSRDGTLDVVRSYADKHKNIRVVDEKNQGAVAAANNGFAVSKGKYIVFLDYDDYFLPTLIGDLSKILDADKSIDFVYSDYYEEFEGKKILVSPKNIFETIAGGMMFRRFSVGERLWTEGLLFPEYDILLRHTDWKGYHYSKALFTYCRSKESLSSVDSKVKNGIEQLKKLHPDKILEIEKIRTYAL</sequence>
<dbReference type="GO" id="GO:0016758">
    <property type="term" value="F:hexosyltransferase activity"/>
    <property type="evidence" value="ECO:0007669"/>
    <property type="project" value="UniProtKB-ARBA"/>
</dbReference>
<dbReference type="Proteomes" id="UP000177932">
    <property type="component" value="Unassembled WGS sequence"/>
</dbReference>
<dbReference type="Gene3D" id="3.90.550.10">
    <property type="entry name" value="Spore Coat Polysaccharide Biosynthesis Protein SpsA, Chain A"/>
    <property type="match status" value="1"/>
</dbReference>
<dbReference type="STRING" id="1802158.A2827_03615"/>
<dbReference type="InterPro" id="IPR001173">
    <property type="entry name" value="Glyco_trans_2-like"/>
</dbReference>
<proteinExistence type="predicted"/>
<feature type="domain" description="Glycosyltransferase 2-like" evidence="1">
    <location>
        <begin position="6"/>
        <end position="130"/>
    </location>
</feature>